<dbReference type="CDD" id="cd02042">
    <property type="entry name" value="ParAB_family"/>
    <property type="match status" value="1"/>
</dbReference>
<gene>
    <name evidence="3" type="ORF">MBSD_n2075</name>
</gene>
<evidence type="ECO:0000259" key="2">
    <source>
        <dbReference type="Pfam" id="PF13614"/>
    </source>
</evidence>
<dbReference type="InterPro" id="IPR025669">
    <property type="entry name" value="AAA_dom"/>
</dbReference>
<dbReference type="STRING" id="1475481.GCA_000953855_02119"/>
<dbReference type="InterPro" id="IPR050678">
    <property type="entry name" value="DNA_Partitioning_ATPase"/>
</dbReference>
<organism evidence="3">
    <name type="scientific">Mizugakiibacter sediminis</name>
    <dbReference type="NCBI Taxonomy" id="1475481"/>
    <lineage>
        <taxon>Bacteria</taxon>
        <taxon>Pseudomonadati</taxon>
        <taxon>Pseudomonadota</taxon>
        <taxon>Gammaproteobacteria</taxon>
        <taxon>Lysobacterales</taxon>
        <taxon>Rhodanobacteraceae</taxon>
        <taxon>Mizugakiibacter</taxon>
    </lineage>
</organism>
<dbReference type="InterPro" id="IPR027417">
    <property type="entry name" value="P-loop_NTPase"/>
</dbReference>
<dbReference type="EMBL" id="DF970232">
    <property type="protein sequence ID" value="GAP66760.1"/>
    <property type="molecule type" value="Genomic_DNA"/>
</dbReference>
<comment type="similarity">
    <text evidence="1">To B.subtilis soj.</text>
</comment>
<dbReference type="PANTHER" id="PTHR13696">
    <property type="entry name" value="P-LOOP CONTAINING NUCLEOSIDE TRIPHOSPHATE HYDROLASE"/>
    <property type="match status" value="1"/>
</dbReference>
<dbReference type="FunFam" id="3.40.50.300:FF:000285">
    <property type="entry name" value="Sporulation initiation inhibitor Soj"/>
    <property type="match status" value="1"/>
</dbReference>
<evidence type="ECO:0000256" key="1">
    <source>
        <dbReference type="ARBA" id="ARBA00060876"/>
    </source>
</evidence>
<evidence type="ECO:0000313" key="4">
    <source>
        <dbReference type="Proteomes" id="UP000253740"/>
    </source>
</evidence>
<proteinExistence type="predicted"/>
<dbReference type="Gene3D" id="3.40.50.300">
    <property type="entry name" value="P-loop containing nucleotide triphosphate hydrolases"/>
    <property type="match status" value="1"/>
</dbReference>
<dbReference type="SUPFAM" id="SSF52540">
    <property type="entry name" value="P-loop containing nucleoside triphosphate hydrolases"/>
    <property type="match status" value="1"/>
</dbReference>
<evidence type="ECO:0000313" key="3">
    <source>
        <dbReference type="EMBL" id="GAP66760.1"/>
    </source>
</evidence>
<dbReference type="Pfam" id="PF13614">
    <property type="entry name" value="AAA_31"/>
    <property type="match status" value="1"/>
</dbReference>
<dbReference type="PANTHER" id="PTHR13696:SF69">
    <property type="entry name" value="PLASMID PARTITIONING PROTEIN-RELATED"/>
    <property type="match status" value="1"/>
</dbReference>
<reference evidence="3" key="1">
    <citation type="submission" date="2015-08" db="EMBL/GenBank/DDBJ databases">
        <title>Complete DNA Sequence of Pseudomonas syringae pv. actinidiae, the Causal Agent of Kiwifruit Canker Disease.</title>
        <authorList>
            <person name="Rikkerink E.H.A."/>
            <person name="Fineran P.C."/>
        </authorList>
    </citation>
    <scope>NUCLEOTIDE SEQUENCE</scope>
    <source>
        <strain evidence="3">SkMP5</strain>
    </source>
</reference>
<dbReference type="OrthoDB" id="9815116at2"/>
<sequence>MRVWAVANQKGGVGKTTTTVALGGLLAAAGARTLLVDMDPHASLTSYFGFDAEALPGGVYDLFRAGAADAPPPAERILPTRFERLAVLPATPAMATLDRQLGARAGMGLALAEALATLADDYDRVLVDCPPMLGVLMVNALAACERLVIPTQTEFLALNGLERMLRSLAMIERARGMRLPRLIVPTLYDGRTHASAASLRALRERHADELAQSVIPVDTQIREASLAGVPAGAWPAARRGAQAYRGLLDELLAQEAPLALEAAS</sequence>
<keyword evidence="4" id="KW-1185">Reference proteome</keyword>
<feature type="domain" description="AAA" evidence="2">
    <location>
        <begin position="1"/>
        <end position="173"/>
    </location>
</feature>
<protein>
    <submittedName>
        <fullName evidence="3">Cobyrinic acid ac-diamide synthase</fullName>
    </submittedName>
</protein>
<dbReference type="Proteomes" id="UP000253740">
    <property type="component" value="Unassembled WGS sequence"/>
</dbReference>
<dbReference type="AlphaFoldDB" id="A0A0K8QPE4"/>
<name>A0A0K8QPE4_9GAMM</name>
<accession>A0A0K8QPE4</accession>